<organism evidence="1 2">
    <name type="scientific">Stutzerimonas stutzeri</name>
    <name type="common">Pseudomonas stutzeri</name>
    <dbReference type="NCBI Taxonomy" id="316"/>
    <lineage>
        <taxon>Bacteria</taxon>
        <taxon>Pseudomonadati</taxon>
        <taxon>Pseudomonadota</taxon>
        <taxon>Gammaproteobacteria</taxon>
        <taxon>Pseudomonadales</taxon>
        <taxon>Pseudomonadaceae</taxon>
        <taxon>Stutzerimonas</taxon>
    </lineage>
</organism>
<evidence type="ECO:0000313" key="1">
    <source>
        <dbReference type="EMBL" id="QGZ30721.1"/>
    </source>
</evidence>
<sequence length="70" mass="7814">MENLLPRAFMARAERPMKNDSADIDGYSTLLVKVEVDGAELVAVFTVQRKADGRQFYNAVTLADGQKKPR</sequence>
<dbReference type="EMBL" id="CP046902">
    <property type="protein sequence ID" value="QGZ30721.1"/>
    <property type="molecule type" value="Genomic_DNA"/>
</dbReference>
<proteinExistence type="predicted"/>
<dbReference type="AlphaFoldDB" id="A0A6I6LWH4"/>
<evidence type="ECO:0000313" key="2">
    <source>
        <dbReference type="Proteomes" id="UP000438983"/>
    </source>
</evidence>
<dbReference type="Proteomes" id="UP000438983">
    <property type="component" value="Chromosome"/>
</dbReference>
<dbReference type="RefSeq" id="WP_158188213.1">
    <property type="nucleotide sequence ID" value="NZ_CP046902.1"/>
</dbReference>
<dbReference type="OrthoDB" id="343736at2"/>
<reference evidence="1 2" key="1">
    <citation type="submission" date="2019-12" db="EMBL/GenBank/DDBJ databases">
        <title>Complete genome sequence of Pseudomonas stutzeri.</title>
        <authorList>
            <person name="Lim S.R."/>
            <person name="Kim J.H."/>
        </authorList>
    </citation>
    <scope>NUCLEOTIDE SEQUENCE [LARGE SCALE GENOMIC DNA]</scope>
    <source>
        <strain evidence="1 2">PM101005</strain>
    </source>
</reference>
<protein>
    <submittedName>
        <fullName evidence="1">Uncharacterized protein</fullName>
    </submittedName>
</protein>
<name>A0A6I6LWH4_STUST</name>
<gene>
    <name evidence="1" type="ORF">GQA94_11835</name>
</gene>
<accession>A0A6I6LWH4</accession>